<evidence type="ECO:0000256" key="1">
    <source>
        <dbReference type="ARBA" id="ARBA00023015"/>
    </source>
</evidence>
<protein>
    <submittedName>
        <fullName evidence="6">MurR/RpiR family transcriptional regulator</fullName>
    </submittedName>
</protein>
<keyword evidence="3" id="KW-0804">Transcription</keyword>
<dbReference type="InterPro" id="IPR000281">
    <property type="entry name" value="HTH_RpiR"/>
</dbReference>
<keyword evidence="7" id="KW-1185">Reference proteome</keyword>
<accession>A0ABU4HP22</accession>
<name>A0ABU4HP22_9ACTN</name>
<proteinExistence type="predicted"/>
<feature type="domain" description="SIS" evidence="5">
    <location>
        <begin position="165"/>
        <end position="305"/>
    </location>
</feature>
<evidence type="ECO:0000313" key="6">
    <source>
        <dbReference type="EMBL" id="MDW5595060.1"/>
    </source>
</evidence>
<dbReference type="Pfam" id="PF01380">
    <property type="entry name" value="SIS"/>
    <property type="match status" value="1"/>
</dbReference>
<gene>
    <name evidence="6" type="ORF">R7226_11965</name>
</gene>
<sequence length="323" mass="33588">MGVWITRANILANTSITENSLAQRAADPTMHRMPSSTQPPMVQAVVARIRSALPALRPSDAKVALVLLDAPGSLMSLTVADVAAAAGVSDATVIHCCKELGFSGFQHLKFELARDHAPASGLLHEAQRLGSGSPTADVVADVLGSTVNAVRDVSATLDVEHFEAVVEAIVRAQRICVIGAMPSLILAEDAAYRLSTIGRPAEAPATDTAQRLACTQLTPDDLCLVISHTGATKQSFAAVQAATAVGATTAAITSFARSRLASSVQHPLIAGAAAVSVRVEAMASRFAHLAVIDALYVAAVLRDEETALRARRVADAIHAESQL</sequence>
<evidence type="ECO:0000259" key="5">
    <source>
        <dbReference type="PROSITE" id="PS51464"/>
    </source>
</evidence>
<dbReference type="SUPFAM" id="SSF46689">
    <property type="entry name" value="Homeodomain-like"/>
    <property type="match status" value="1"/>
</dbReference>
<evidence type="ECO:0000256" key="2">
    <source>
        <dbReference type="ARBA" id="ARBA00023125"/>
    </source>
</evidence>
<dbReference type="InterPro" id="IPR001347">
    <property type="entry name" value="SIS_dom"/>
</dbReference>
<dbReference type="RefSeq" id="WP_318597394.1">
    <property type="nucleotide sequence ID" value="NZ_JAWSTH010000026.1"/>
</dbReference>
<dbReference type="Pfam" id="PF01418">
    <property type="entry name" value="HTH_6"/>
    <property type="match status" value="1"/>
</dbReference>
<dbReference type="Gene3D" id="1.10.10.10">
    <property type="entry name" value="Winged helix-like DNA-binding domain superfamily/Winged helix DNA-binding domain"/>
    <property type="match status" value="1"/>
</dbReference>
<dbReference type="InterPro" id="IPR009057">
    <property type="entry name" value="Homeodomain-like_sf"/>
</dbReference>
<dbReference type="InterPro" id="IPR046348">
    <property type="entry name" value="SIS_dom_sf"/>
</dbReference>
<reference evidence="7" key="1">
    <citation type="submission" date="2023-07" db="EMBL/GenBank/DDBJ databases">
        <title>Conexibacter stalactiti sp. nov., isolated from stalactites in a lava cave and emended description of the genus Conexibacter.</title>
        <authorList>
            <person name="Lee S.D."/>
        </authorList>
    </citation>
    <scope>NUCLEOTIDE SEQUENCE [LARGE SCALE GENOMIC DNA]</scope>
    <source>
        <strain evidence="7">KCTC 39840</strain>
    </source>
</reference>
<dbReference type="InterPro" id="IPR047640">
    <property type="entry name" value="RpiR-like"/>
</dbReference>
<dbReference type="PROSITE" id="PS51071">
    <property type="entry name" value="HTH_RPIR"/>
    <property type="match status" value="1"/>
</dbReference>
<keyword evidence="1" id="KW-0805">Transcription regulation</keyword>
<dbReference type="CDD" id="cd05013">
    <property type="entry name" value="SIS_RpiR"/>
    <property type="match status" value="1"/>
</dbReference>
<dbReference type="PANTHER" id="PTHR30514">
    <property type="entry name" value="GLUCOKINASE"/>
    <property type="match status" value="1"/>
</dbReference>
<feature type="domain" description="HTH rpiR-type" evidence="4">
    <location>
        <begin position="43"/>
        <end position="119"/>
    </location>
</feature>
<dbReference type="SUPFAM" id="SSF53697">
    <property type="entry name" value="SIS domain"/>
    <property type="match status" value="1"/>
</dbReference>
<evidence type="ECO:0000313" key="7">
    <source>
        <dbReference type="Proteomes" id="UP001284601"/>
    </source>
</evidence>
<keyword evidence="2" id="KW-0238">DNA-binding</keyword>
<dbReference type="PROSITE" id="PS51464">
    <property type="entry name" value="SIS"/>
    <property type="match status" value="1"/>
</dbReference>
<dbReference type="PANTHER" id="PTHR30514:SF1">
    <property type="entry name" value="HTH-TYPE TRANSCRIPTIONAL REGULATOR HEXR-RELATED"/>
    <property type="match status" value="1"/>
</dbReference>
<dbReference type="Gene3D" id="3.40.50.10490">
    <property type="entry name" value="Glucose-6-phosphate isomerase like protein, domain 1"/>
    <property type="match status" value="1"/>
</dbReference>
<organism evidence="6 7">
    <name type="scientific">Conexibacter stalactiti</name>
    <dbReference type="NCBI Taxonomy" id="1940611"/>
    <lineage>
        <taxon>Bacteria</taxon>
        <taxon>Bacillati</taxon>
        <taxon>Actinomycetota</taxon>
        <taxon>Thermoleophilia</taxon>
        <taxon>Solirubrobacterales</taxon>
        <taxon>Conexibacteraceae</taxon>
        <taxon>Conexibacter</taxon>
    </lineage>
</organism>
<comment type="caution">
    <text evidence="6">The sequence shown here is derived from an EMBL/GenBank/DDBJ whole genome shotgun (WGS) entry which is preliminary data.</text>
</comment>
<evidence type="ECO:0000259" key="4">
    <source>
        <dbReference type="PROSITE" id="PS51071"/>
    </source>
</evidence>
<dbReference type="InterPro" id="IPR036388">
    <property type="entry name" value="WH-like_DNA-bd_sf"/>
</dbReference>
<evidence type="ECO:0000256" key="3">
    <source>
        <dbReference type="ARBA" id="ARBA00023163"/>
    </source>
</evidence>
<dbReference type="InterPro" id="IPR035472">
    <property type="entry name" value="RpiR-like_SIS"/>
</dbReference>
<dbReference type="EMBL" id="JAWSTH010000026">
    <property type="protein sequence ID" value="MDW5595060.1"/>
    <property type="molecule type" value="Genomic_DNA"/>
</dbReference>
<dbReference type="Proteomes" id="UP001284601">
    <property type="component" value="Unassembled WGS sequence"/>
</dbReference>